<name>A0A0P7W0W5_SCLFO</name>
<dbReference type="EMBL" id="JARO02000075">
    <property type="protein sequence ID" value="KPP80029.1"/>
    <property type="molecule type" value="Genomic_DNA"/>
</dbReference>
<dbReference type="Proteomes" id="UP000034805">
    <property type="component" value="Unassembled WGS sequence"/>
</dbReference>
<proteinExistence type="predicted"/>
<evidence type="ECO:0000313" key="3">
    <source>
        <dbReference type="Proteomes" id="UP000034805"/>
    </source>
</evidence>
<feature type="region of interest" description="Disordered" evidence="1">
    <location>
        <begin position="1"/>
        <end position="43"/>
    </location>
</feature>
<reference evidence="2 3" key="1">
    <citation type="submission" date="2015-08" db="EMBL/GenBank/DDBJ databases">
        <title>The genome of the Asian arowana (Scleropages formosus).</title>
        <authorList>
            <person name="Tan M.H."/>
            <person name="Gan H.M."/>
            <person name="Croft L.J."/>
            <person name="Austin C.M."/>
        </authorList>
    </citation>
    <scope>NUCLEOTIDE SEQUENCE [LARGE SCALE GENOMIC DNA]</scope>
    <source>
        <strain evidence="2">Aro1</strain>
    </source>
</reference>
<comment type="caution">
    <text evidence="2">The sequence shown here is derived from an EMBL/GenBank/DDBJ whole genome shotgun (WGS) entry which is preliminary data.</text>
</comment>
<sequence>MGGSWRAGAQCAGLRGNTQDRTPVHHKAPQAGPRPATQQALAKPAAPLHPLLWRNRFGNPGSDTIRSLARSASLECGGRRDYPQCRLLRRALCASHEQRRDTRGAEADGARRALSLLHQRVAPRQSFSLSHSAFLCLVRLETAIAGSGKRPRHRAGLERRSARLLSSRAASCSRGG</sequence>
<evidence type="ECO:0000256" key="1">
    <source>
        <dbReference type="SAM" id="MobiDB-lite"/>
    </source>
</evidence>
<organism evidence="2 3">
    <name type="scientific">Scleropages formosus</name>
    <name type="common">Asian bonytongue</name>
    <name type="synonym">Osteoglossum formosum</name>
    <dbReference type="NCBI Taxonomy" id="113540"/>
    <lineage>
        <taxon>Eukaryota</taxon>
        <taxon>Metazoa</taxon>
        <taxon>Chordata</taxon>
        <taxon>Craniata</taxon>
        <taxon>Vertebrata</taxon>
        <taxon>Euteleostomi</taxon>
        <taxon>Actinopterygii</taxon>
        <taxon>Neopterygii</taxon>
        <taxon>Teleostei</taxon>
        <taxon>Osteoglossocephala</taxon>
        <taxon>Osteoglossomorpha</taxon>
        <taxon>Osteoglossiformes</taxon>
        <taxon>Osteoglossidae</taxon>
        <taxon>Scleropages</taxon>
    </lineage>
</organism>
<evidence type="ECO:0000313" key="2">
    <source>
        <dbReference type="EMBL" id="KPP80029.1"/>
    </source>
</evidence>
<protein>
    <submittedName>
        <fullName evidence="2">Uncharacterized protein</fullName>
    </submittedName>
</protein>
<gene>
    <name evidence="2" type="ORF">Z043_100346</name>
</gene>
<dbReference type="AlphaFoldDB" id="A0A0P7W0W5"/>
<accession>A0A0P7W0W5</accession>